<keyword evidence="3" id="KW-0813">Transport</keyword>
<evidence type="ECO:0000256" key="3">
    <source>
        <dbReference type="ARBA" id="ARBA00022448"/>
    </source>
</evidence>
<feature type="transmembrane region" description="Helical" evidence="9">
    <location>
        <begin position="301"/>
        <end position="321"/>
    </location>
</feature>
<feature type="transmembrane region" description="Helical" evidence="9">
    <location>
        <begin position="183"/>
        <end position="202"/>
    </location>
</feature>
<dbReference type="PANTHER" id="PTHR43528:SF5">
    <property type="entry name" value="PROLINE_BETAINE TRANSPORTER"/>
    <property type="match status" value="1"/>
</dbReference>
<dbReference type="PROSITE" id="PS50850">
    <property type="entry name" value="MFS"/>
    <property type="match status" value="1"/>
</dbReference>
<proteinExistence type="inferred from homology"/>
<comment type="subcellular location">
    <subcellularLocation>
        <location evidence="1">Cell membrane</location>
        <topology evidence="1">Multi-pass membrane protein</topology>
    </subcellularLocation>
</comment>
<keyword evidence="6" id="KW-0769">Symport</keyword>
<feature type="transmembrane region" description="Helical" evidence="9">
    <location>
        <begin position="148"/>
        <end position="171"/>
    </location>
</feature>
<evidence type="ECO:0000256" key="1">
    <source>
        <dbReference type="ARBA" id="ARBA00004651"/>
    </source>
</evidence>
<dbReference type="InterPro" id="IPR020846">
    <property type="entry name" value="MFS_dom"/>
</dbReference>
<keyword evidence="8 9" id="KW-0472">Membrane</keyword>
<evidence type="ECO:0000256" key="7">
    <source>
        <dbReference type="ARBA" id="ARBA00022989"/>
    </source>
</evidence>
<feature type="transmembrane region" description="Helical" evidence="9">
    <location>
        <begin position="362"/>
        <end position="383"/>
    </location>
</feature>
<evidence type="ECO:0000259" key="10">
    <source>
        <dbReference type="PROSITE" id="PS50850"/>
    </source>
</evidence>
<reference evidence="11 12" key="1">
    <citation type="submission" date="2020-10" db="EMBL/GenBank/DDBJ databases">
        <title>Sequencing the genomes of 1000 actinobacteria strains.</title>
        <authorList>
            <person name="Klenk H.-P."/>
        </authorList>
    </citation>
    <scope>NUCLEOTIDE SEQUENCE [LARGE SCALE GENOMIC DNA]</scope>
    <source>
        <strain evidence="11 12">DSM 46661</strain>
    </source>
</reference>
<dbReference type="InterPro" id="IPR051084">
    <property type="entry name" value="H+-coupled_symporters"/>
</dbReference>
<dbReference type="Gene3D" id="1.20.1250.20">
    <property type="entry name" value="MFS general substrate transporter like domains"/>
    <property type="match status" value="1"/>
</dbReference>
<dbReference type="SUPFAM" id="SSF103473">
    <property type="entry name" value="MFS general substrate transporter"/>
    <property type="match status" value="1"/>
</dbReference>
<dbReference type="InterPro" id="IPR005829">
    <property type="entry name" value="Sugar_transporter_CS"/>
</dbReference>
<dbReference type="CDD" id="cd17367">
    <property type="entry name" value="MFS_KgtP"/>
    <property type="match status" value="1"/>
</dbReference>
<keyword evidence="4" id="KW-1003">Cell membrane</keyword>
<evidence type="ECO:0000313" key="11">
    <source>
        <dbReference type="EMBL" id="MBE1574075.1"/>
    </source>
</evidence>
<dbReference type="Pfam" id="PF07690">
    <property type="entry name" value="MFS_1"/>
    <property type="match status" value="1"/>
</dbReference>
<feature type="transmembrane region" description="Helical" evidence="9">
    <location>
        <begin position="235"/>
        <end position="253"/>
    </location>
</feature>
<dbReference type="PANTHER" id="PTHR43528">
    <property type="entry name" value="ALPHA-KETOGLUTARATE PERMEASE"/>
    <property type="match status" value="1"/>
</dbReference>
<feature type="transmembrane region" description="Helical" evidence="9">
    <location>
        <begin position="107"/>
        <end position="127"/>
    </location>
</feature>
<comment type="similarity">
    <text evidence="2">Belongs to the major facilitator superfamily. Metabolite:H+ Symporter (MHS) family (TC 2.A.1.6) family.</text>
</comment>
<sequence>MPHKKPGVVANVVRGCLGNLVEWYDWFVYASFSIYFAASFFPEGNLTAQLLSTAVVFAVGFLMRPLGGWLLGLYADKFGRRSALTLSVTLMSFGSLAIALTPGYASIGLLAPVILVIARLAQGLSVGGEFGSSATYLSEIATPRQRGFYSSFQYVSITVGQLSALLVMIVMQSLLTEAQMYAWGWRVPFVLGAVAGLVVMYLRRSMVESEHFERSAGSPSRGGLRVLLREHRRQVLAVLGLAIGGTVAFYTFTSYLQKYMVNTAGIPKPTASLIGFAALFLFIFMQPVAGALSDRWGRRPVMFGFSVGGMLLTVPVMTLVGRTGNPWVAFLLMITAMIFLSGYTALSAIIKAEMFPTNVRALGVGLPHALATAVFGGLSEPIALALKQAGHESVFFWWVTGCIALTFVATLVVREPSRDSALEIDEVPVRDSVVR</sequence>
<evidence type="ECO:0000256" key="6">
    <source>
        <dbReference type="ARBA" id="ARBA00022847"/>
    </source>
</evidence>
<feature type="transmembrane region" description="Helical" evidence="9">
    <location>
        <begin position="273"/>
        <end position="292"/>
    </location>
</feature>
<name>A0ABR9L0D2_9PSEU</name>
<evidence type="ECO:0000256" key="4">
    <source>
        <dbReference type="ARBA" id="ARBA00022475"/>
    </source>
</evidence>
<dbReference type="InterPro" id="IPR011701">
    <property type="entry name" value="MFS"/>
</dbReference>
<feature type="transmembrane region" description="Helical" evidence="9">
    <location>
        <begin position="23"/>
        <end position="42"/>
    </location>
</feature>
<feature type="transmembrane region" description="Helical" evidence="9">
    <location>
        <begin position="327"/>
        <end position="350"/>
    </location>
</feature>
<feature type="transmembrane region" description="Helical" evidence="9">
    <location>
        <begin position="395"/>
        <end position="413"/>
    </location>
</feature>
<dbReference type="EMBL" id="JADBEJ010000001">
    <property type="protein sequence ID" value="MBE1574075.1"/>
    <property type="molecule type" value="Genomic_DNA"/>
</dbReference>
<keyword evidence="5 9" id="KW-0812">Transmembrane</keyword>
<evidence type="ECO:0000256" key="8">
    <source>
        <dbReference type="ARBA" id="ARBA00023136"/>
    </source>
</evidence>
<feature type="domain" description="Major facilitator superfamily (MFS) profile" evidence="10">
    <location>
        <begin position="11"/>
        <end position="418"/>
    </location>
</feature>
<evidence type="ECO:0000313" key="12">
    <source>
        <dbReference type="Proteomes" id="UP000656548"/>
    </source>
</evidence>
<dbReference type="InterPro" id="IPR036259">
    <property type="entry name" value="MFS_trans_sf"/>
</dbReference>
<dbReference type="Proteomes" id="UP000656548">
    <property type="component" value="Unassembled WGS sequence"/>
</dbReference>
<feature type="transmembrane region" description="Helical" evidence="9">
    <location>
        <begin position="48"/>
        <end position="71"/>
    </location>
</feature>
<protein>
    <submittedName>
        <fullName evidence="11">MHS family alpha-ketoglutarate permease-like MFS transporter</fullName>
    </submittedName>
</protein>
<gene>
    <name evidence="11" type="ORF">H4W30_001104</name>
</gene>
<dbReference type="PROSITE" id="PS00216">
    <property type="entry name" value="SUGAR_TRANSPORT_1"/>
    <property type="match status" value="2"/>
</dbReference>
<evidence type="ECO:0000256" key="5">
    <source>
        <dbReference type="ARBA" id="ARBA00022692"/>
    </source>
</evidence>
<keyword evidence="12" id="KW-1185">Reference proteome</keyword>
<evidence type="ECO:0000256" key="9">
    <source>
        <dbReference type="SAM" id="Phobius"/>
    </source>
</evidence>
<organism evidence="11 12">
    <name type="scientific">Amycolatopsis roodepoortensis</name>
    <dbReference type="NCBI Taxonomy" id="700274"/>
    <lineage>
        <taxon>Bacteria</taxon>
        <taxon>Bacillati</taxon>
        <taxon>Actinomycetota</taxon>
        <taxon>Actinomycetes</taxon>
        <taxon>Pseudonocardiales</taxon>
        <taxon>Pseudonocardiaceae</taxon>
        <taxon>Amycolatopsis</taxon>
    </lineage>
</organism>
<keyword evidence="7 9" id="KW-1133">Transmembrane helix</keyword>
<comment type="caution">
    <text evidence="11">The sequence shown here is derived from an EMBL/GenBank/DDBJ whole genome shotgun (WGS) entry which is preliminary data.</text>
</comment>
<accession>A0ABR9L0D2</accession>
<evidence type="ECO:0000256" key="2">
    <source>
        <dbReference type="ARBA" id="ARBA00008240"/>
    </source>
</evidence>